<reference evidence="8" key="1">
    <citation type="submission" date="2022-03" db="EMBL/GenBank/DDBJ databases">
        <title>Sea Food Isolates.</title>
        <authorList>
            <person name="Li c."/>
        </authorList>
    </citation>
    <scope>NUCLEOTIDE SEQUENCE</scope>
    <source>
        <strain evidence="8">19CA06SA08-2</strain>
    </source>
</reference>
<dbReference type="GO" id="GO:0009103">
    <property type="term" value="P:lipopolysaccharide biosynthetic process"/>
    <property type="evidence" value="ECO:0007669"/>
    <property type="project" value="UniProtKB-KW"/>
</dbReference>
<dbReference type="GO" id="GO:0009245">
    <property type="term" value="P:lipid A biosynthetic process"/>
    <property type="evidence" value="ECO:0007669"/>
    <property type="project" value="UniProtKB-KW"/>
</dbReference>
<organism evidence="8">
    <name type="scientific">bacterium 19CA06SA08-2</name>
    <dbReference type="NCBI Taxonomy" id="2920658"/>
    <lineage>
        <taxon>Bacteria</taxon>
    </lineage>
</organism>
<evidence type="ECO:0000256" key="4">
    <source>
        <dbReference type="ARBA" id="ARBA00022985"/>
    </source>
</evidence>
<sequence>MIDVGLRIDVDTFRGTRDGVPRLLQTLDRHQIKASFFFSVGPDNMGRHLWRLLKPRFLLKMLRSNAASLYGLDILLAGTAWPGKSIGKQLGSLMRDTDSARHEVGLHAWDHHGWQANTGRWDEATLIHQTRLGVDALNRILGREVDCSAAAGWRADPLTTLAKEHFGFRYNSDCRGSGLFRPLLQDGRLGTPQIPVNLPTFDEVVGPEVTAAQFNAFILDRLSTPPQVAPHVYTIHAEVEGIVMADQFDALLAEAHARGIRFVPLGDLLPSDPSQLGAGRLVRGTLPGREGWLGCKADV</sequence>
<evidence type="ECO:0000313" key="8">
    <source>
        <dbReference type="EMBL" id="XAG70477.1"/>
    </source>
</evidence>
<keyword evidence="2" id="KW-0441">Lipid A biosynthesis</keyword>
<evidence type="ECO:0000256" key="6">
    <source>
        <dbReference type="ARBA" id="ARBA00023251"/>
    </source>
</evidence>
<keyword evidence="3 8" id="KW-0378">Hydrolase</keyword>
<evidence type="ECO:0000256" key="2">
    <source>
        <dbReference type="ARBA" id="ARBA00022556"/>
    </source>
</evidence>
<dbReference type="PROSITE" id="PS51677">
    <property type="entry name" value="NODB"/>
    <property type="match status" value="1"/>
</dbReference>
<keyword evidence="6" id="KW-0046">Antibiotic resistance</keyword>
<dbReference type="EMBL" id="CP095353">
    <property type="protein sequence ID" value="XAG70477.1"/>
    <property type="molecule type" value="Genomic_DNA"/>
</dbReference>
<gene>
    <name evidence="8" type="primary">arnD</name>
    <name evidence="8" type="ORF">MRM75_05725</name>
</gene>
<dbReference type="Pfam" id="PF01522">
    <property type="entry name" value="Polysacc_deac_1"/>
    <property type="match status" value="1"/>
</dbReference>
<feature type="domain" description="NodB homology" evidence="7">
    <location>
        <begin position="2"/>
        <end position="263"/>
    </location>
</feature>
<protein>
    <submittedName>
        <fullName evidence="8">4-deoxy-4-formamido-L-arabinose-phosphoundecaprenol deformylase</fullName>
        <ecNumber evidence="8">3.5.1.n3</ecNumber>
    </submittedName>
</protein>
<evidence type="ECO:0000256" key="5">
    <source>
        <dbReference type="ARBA" id="ARBA00023098"/>
    </source>
</evidence>
<dbReference type="InterPro" id="IPR002509">
    <property type="entry name" value="NODB_dom"/>
</dbReference>
<proteinExistence type="inferred from homology"/>
<dbReference type="InterPro" id="IPR011330">
    <property type="entry name" value="Glyco_hydro/deAcase_b/a-brl"/>
</dbReference>
<dbReference type="Gene3D" id="3.20.20.370">
    <property type="entry name" value="Glycoside hydrolase/deacetylase"/>
    <property type="match status" value="1"/>
</dbReference>
<dbReference type="SUPFAM" id="SSF88713">
    <property type="entry name" value="Glycoside hydrolase/deacetylase"/>
    <property type="match status" value="1"/>
</dbReference>
<dbReference type="AlphaFoldDB" id="A0AAU6U927"/>
<dbReference type="EC" id="3.5.1.n3" evidence="8"/>
<keyword evidence="1" id="KW-0444">Lipid biosynthesis</keyword>
<evidence type="ECO:0000256" key="3">
    <source>
        <dbReference type="ARBA" id="ARBA00022801"/>
    </source>
</evidence>
<evidence type="ECO:0000259" key="7">
    <source>
        <dbReference type="PROSITE" id="PS51677"/>
    </source>
</evidence>
<keyword evidence="4" id="KW-0448">Lipopolysaccharide biosynthesis</keyword>
<dbReference type="InterPro" id="IPR023557">
    <property type="entry name" value="ArnD"/>
</dbReference>
<accession>A0AAU6U927</accession>
<dbReference type="GO" id="GO:0016020">
    <property type="term" value="C:membrane"/>
    <property type="evidence" value="ECO:0007669"/>
    <property type="project" value="GOC"/>
</dbReference>
<dbReference type="NCBIfam" id="NF011923">
    <property type="entry name" value="PRK15394.1"/>
    <property type="match status" value="1"/>
</dbReference>
<keyword evidence="5" id="KW-0443">Lipid metabolism</keyword>
<dbReference type="GO" id="GO:0016811">
    <property type="term" value="F:hydrolase activity, acting on carbon-nitrogen (but not peptide) bonds, in linear amides"/>
    <property type="evidence" value="ECO:0007669"/>
    <property type="project" value="InterPro"/>
</dbReference>
<evidence type="ECO:0000256" key="1">
    <source>
        <dbReference type="ARBA" id="ARBA00022516"/>
    </source>
</evidence>
<dbReference type="GO" id="GO:0046677">
    <property type="term" value="P:response to antibiotic"/>
    <property type="evidence" value="ECO:0007669"/>
    <property type="project" value="UniProtKB-KW"/>
</dbReference>
<name>A0AAU6U927_UNCXX</name>
<dbReference type="HAMAP" id="MF_01870">
    <property type="entry name" value="ArnD"/>
    <property type="match status" value="1"/>
</dbReference>